<evidence type="ECO:0000313" key="3">
    <source>
        <dbReference type="Proteomes" id="UP000472320"/>
    </source>
</evidence>
<dbReference type="AlphaFoldDB" id="A0A6L6QJA0"/>
<sequence length="133" mass="15035">MKSVLVLFLLTIKSSFINDEESEATDEQFDTIQFVQTEKGTWRFKTFAEDEDVHLWSIEADGDLVELAIETTNRHYGDVIDEAFIIESEDGVEGLRRELKKQGLSDNLQISPKGPLFWAPPGSDYSPKSAPSH</sequence>
<feature type="region of interest" description="Disordered" evidence="1">
    <location>
        <begin position="106"/>
        <end position="133"/>
    </location>
</feature>
<keyword evidence="3" id="KW-1185">Reference proteome</keyword>
<reference evidence="2 3" key="1">
    <citation type="submission" date="2019-11" db="EMBL/GenBank/DDBJ databases">
        <title>Type strains purchased from KCTC, JCM and DSMZ.</title>
        <authorList>
            <person name="Lu H."/>
        </authorList>
    </citation>
    <scope>NUCLEOTIDE SEQUENCE [LARGE SCALE GENOMIC DNA]</scope>
    <source>
        <strain evidence="2 3">JCM 31587</strain>
    </source>
</reference>
<comment type="caution">
    <text evidence="2">The sequence shown here is derived from an EMBL/GenBank/DDBJ whole genome shotgun (WGS) entry which is preliminary data.</text>
</comment>
<proteinExistence type="predicted"/>
<dbReference type="OrthoDB" id="6064723at2"/>
<dbReference type="EMBL" id="WNKX01000012">
    <property type="protein sequence ID" value="MTW12265.1"/>
    <property type="molecule type" value="Genomic_DNA"/>
</dbReference>
<organism evidence="2 3">
    <name type="scientific">Massilia eburnea</name>
    <dbReference type="NCBI Taxonomy" id="1776165"/>
    <lineage>
        <taxon>Bacteria</taxon>
        <taxon>Pseudomonadati</taxon>
        <taxon>Pseudomonadota</taxon>
        <taxon>Betaproteobacteria</taxon>
        <taxon>Burkholderiales</taxon>
        <taxon>Oxalobacteraceae</taxon>
        <taxon>Telluria group</taxon>
        <taxon>Massilia</taxon>
    </lineage>
</organism>
<dbReference type="RefSeq" id="WP_155455202.1">
    <property type="nucleotide sequence ID" value="NZ_WNKX01000012.1"/>
</dbReference>
<evidence type="ECO:0000313" key="2">
    <source>
        <dbReference type="EMBL" id="MTW12265.1"/>
    </source>
</evidence>
<name>A0A6L6QJA0_9BURK</name>
<accession>A0A6L6QJA0</accession>
<evidence type="ECO:0000256" key="1">
    <source>
        <dbReference type="SAM" id="MobiDB-lite"/>
    </source>
</evidence>
<dbReference type="Proteomes" id="UP000472320">
    <property type="component" value="Unassembled WGS sequence"/>
</dbReference>
<gene>
    <name evidence="2" type="ORF">GM658_16790</name>
</gene>
<protein>
    <submittedName>
        <fullName evidence="2">Uncharacterized protein</fullName>
    </submittedName>
</protein>